<evidence type="ECO:0000313" key="2">
    <source>
        <dbReference type="EMBL" id="MBW0132556.1"/>
    </source>
</evidence>
<evidence type="ECO:0000313" key="1">
    <source>
        <dbReference type="EMBL" id="MBW0131182.1"/>
    </source>
</evidence>
<comment type="caution">
    <text evidence="1">The sequence shown here is derived from an EMBL/GenBank/DDBJ whole genome shotgun (WGS) entry which is preliminary data.</text>
</comment>
<dbReference type="Pfam" id="PF25595">
    <property type="entry name" value="Phage_TTP_16"/>
    <property type="match status" value="1"/>
</dbReference>
<keyword evidence="3" id="KW-1185">Reference proteome</keyword>
<protein>
    <submittedName>
        <fullName evidence="1">Uncharacterized protein</fullName>
    </submittedName>
</protein>
<dbReference type="InterPro" id="IPR058009">
    <property type="entry name" value="TTP_Phage_16"/>
</dbReference>
<gene>
    <name evidence="1" type="ORF">I4I82_26380</name>
    <name evidence="2" type="ORF">I4I82_33455</name>
</gene>
<organism evidence="1 3">
    <name type="scientific">Pseudonocardia oceani</name>
    <dbReference type="NCBI Taxonomy" id="2792013"/>
    <lineage>
        <taxon>Bacteria</taxon>
        <taxon>Bacillati</taxon>
        <taxon>Actinomycetota</taxon>
        <taxon>Actinomycetes</taxon>
        <taxon>Pseudonocardiales</taxon>
        <taxon>Pseudonocardiaceae</taxon>
        <taxon>Pseudonocardia</taxon>
    </lineage>
</organism>
<accession>A0ABS6UG10</accession>
<proteinExistence type="predicted"/>
<dbReference type="RefSeq" id="WP_218596144.1">
    <property type="nucleotide sequence ID" value="NZ_JADQDE010000005.1"/>
</dbReference>
<name>A0ABS6UG10_9PSEU</name>
<dbReference type="EMBL" id="JADQDF010000003">
    <property type="protein sequence ID" value="MBW0132556.1"/>
    <property type="molecule type" value="Genomic_DNA"/>
</dbReference>
<reference evidence="1 3" key="1">
    <citation type="submission" date="2020-11" db="EMBL/GenBank/DDBJ databases">
        <title>Pseudonocardia abyssalis sp. nov. and Pseudonocardia oceani sp. nov., description and phylogenomic analysis of two novel actinomycetes isolated from the deep Southern Ocean.</title>
        <authorList>
            <person name="Parra J."/>
        </authorList>
    </citation>
    <scope>NUCLEOTIDE SEQUENCE [LARGE SCALE GENOMIC DNA]</scope>
    <source>
        <strain evidence="1">KRD-185</strain>
        <strain evidence="3">KRD185</strain>
    </source>
</reference>
<dbReference type="EMBL" id="JADQDF010000001">
    <property type="protein sequence ID" value="MBW0131182.1"/>
    <property type="molecule type" value="Genomic_DNA"/>
</dbReference>
<dbReference type="Proteomes" id="UP000694300">
    <property type="component" value="Unassembled WGS sequence"/>
</dbReference>
<evidence type="ECO:0000313" key="3">
    <source>
        <dbReference type="Proteomes" id="UP000694300"/>
    </source>
</evidence>
<sequence>MAATPLNAAERFSALNGLEVVFIPVVAAYPDAPTRIEIDAGTDLTTEIESWSGFTTTSETIETPDLTRFVGKIAGRVSAEDSSLNIYADRGGDDVRDVLPRDTLGFLAFMDEGDTPTSKMDLYPIQVLSCEKVRSMDAATMLRVDCSMTRIPTYDLVIPAAT</sequence>